<dbReference type="Proteomes" id="UP000823598">
    <property type="component" value="Unassembled WGS sequence"/>
</dbReference>
<comment type="caution">
    <text evidence="1">The sequence shown here is derived from an EMBL/GenBank/DDBJ whole genome shotgun (WGS) entry which is preliminary data.</text>
</comment>
<name>A0A9D9NKU8_9BACT</name>
<sequence length="73" mass="8544">MYRINKRQNEEIHIPVAAPVPPDSADAARLERKAFWRASAETAGFNNKQRLSISLANRFYRLHTWKGYDTYSF</sequence>
<evidence type="ECO:0000313" key="2">
    <source>
        <dbReference type="Proteomes" id="UP000823598"/>
    </source>
</evidence>
<reference evidence="1" key="2">
    <citation type="journal article" date="2021" name="PeerJ">
        <title>Extensive microbial diversity within the chicken gut microbiome revealed by metagenomics and culture.</title>
        <authorList>
            <person name="Gilroy R."/>
            <person name="Ravi A."/>
            <person name="Getino M."/>
            <person name="Pursley I."/>
            <person name="Horton D.L."/>
            <person name="Alikhan N.F."/>
            <person name="Baker D."/>
            <person name="Gharbi K."/>
            <person name="Hall N."/>
            <person name="Watson M."/>
            <person name="Adriaenssens E.M."/>
            <person name="Foster-Nyarko E."/>
            <person name="Jarju S."/>
            <person name="Secka A."/>
            <person name="Antonio M."/>
            <person name="Oren A."/>
            <person name="Chaudhuri R.R."/>
            <person name="La Ragione R."/>
            <person name="Hildebrand F."/>
            <person name="Pallen M.J."/>
        </authorList>
    </citation>
    <scope>NUCLEOTIDE SEQUENCE</scope>
    <source>
        <strain evidence="1">6919</strain>
    </source>
</reference>
<gene>
    <name evidence="1" type="ORF">IAB88_09205</name>
</gene>
<dbReference type="AlphaFoldDB" id="A0A9D9NKU8"/>
<proteinExistence type="predicted"/>
<organism evidence="1 2">
    <name type="scientific">Candidatus Limisoma faecipullorum</name>
    <dbReference type="NCBI Taxonomy" id="2840854"/>
    <lineage>
        <taxon>Bacteria</taxon>
        <taxon>Pseudomonadati</taxon>
        <taxon>Bacteroidota</taxon>
        <taxon>Bacteroidia</taxon>
        <taxon>Bacteroidales</taxon>
        <taxon>Candidatus Limisoma</taxon>
    </lineage>
</organism>
<reference evidence="1" key="1">
    <citation type="submission" date="2020-10" db="EMBL/GenBank/DDBJ databases">
        <authorList>
            <person name="Gilroy R."/>
        </authorList>
    </citation>
    <scope>NUCLEOTIDE SEQUENCE</scope>
    <source>
        <strain evidence="1">6919</strain>
    </source>
</reference>
<accession>A0A9D9NKU8</accession>
<protein>
    <submittedName>
        <fullName evidence="1">Uncharacterized protein</fullName>
    </submittedName>
</protein>
<dbReference type="EMBL" id="JADIMC010000109">
    <property type="protein sequence ID" value="MBO8477155.1"/>
    <property type="molecule type" value="Genomic_DNA"/>
</dbReference>
<evidence type="ECO:0000313" key="1">
    <source>
        <dbReference type="EMBL" id="MBO8477155.1"/>
    </source>
</evidence>